<dbReference type="GO" id="GO:0022857">
    <property type="term" value="F:transmembrane transporter activity"/>
    <property type="evidence" value="ECO:0007669"/>
    <property type="project" value="InterPro"/>
</dbReference>
<feature type="transmembrane region" description="Helical" evidence="10">
    <location>
        <begin position="152"/>
        <end position="177"/>
    </location>
</feature>
<dbReference type="InterPro" id="IPR011701">
    <property type="entry name" value="MFS"/>
</dbReference>
<evidence type="ECO:0000256" key="9">
    <source>
        <dbReference type="SAM" id="MobiDB-lite"/>
    </source>
</evidence>
<gene>
    <name evidence="12" type="ORF">LY89DRAFT_643872</name>
</gene>
<feature type="transmembrane region" description="Helical" evidence="10">
    <location>
        <begin position="389"/>
        <end position="410"/>
    </location>
</feature>
<feature type="transmembrane region" description="Helical" evidence="10">
    <location>
        <begin position="325"/>
        <end position="345"/>
    </location>
</feature>
<keyword evidence="3" id="KW-0813">Transport</keyword>
<dbReference type="Gene3D" id="1.20.1250.20">
    <property type="entry name" value="MFS general substrate transporter like domains"/>
    <property type="match status" value="1"/>
</dbReference>
<comment type="similarity">
    <text evidence="2">Belongs to the major facilitator superfamily. TCR/Tet family.</text>
</comment>
<dbReference type="FunCoup" id="A0A194XCZ7">
    <property type="interactions" value="83"/>
</dbReference>
<evidence type="ECO:0000256" key="8">
    <source>
        <dbReference type="ARBA" id="ARBA00023180"/>
    </source>
</evidence>
<organism evidence="12 13">
    <name type="scientific">Mollisia scopiformis</name>
    <name type="common">Conifer needle endophyte fungus</name>
    <name type="synonym">Phialocephala scopiformis</name>
    <dbReference type="NCBI Taxonomy" id="149040"/>
    <lineage>
        <taxon>Eukaryota</taxon>
        <taxon>Fungi</taxon>
        <taxon>Dikarya</taxon>
        <taxon>Ascomycota</taxon>
        <taxon>Pezizomycotina</taxon>
        <taxon>Leotiomycetes</taxon>
        <taxon>Helotiales</taxon>
        <taxon>Mollisiaceae</taxon>
        <taxon>Mollisia</taxon>
    </lineage>
</organism>
<dbReference type="FunFam" id="1.20.1250.20:FF:000489">
    <property type="entry name" value="MFS general substrate transporter"/>
    <property type="match status" value="1"/>
</dbReference>
<evidence type="ECO:0000256" key="5">
    <source>
        <dbReference type="ARBA" id="ARBA00022692"/>
    </source>
</evidence>
<comment type="subcellular location">
    <subcellularLocation>
        <location evidence="1">Cell membrane</location>
        <topology evidence="1">Multi-pass membrane protein</topology>
    </subcellularLocation>
</comment>
<feature type="transmembrane region" description="Helical" evidence="10">
    <location>
        <begin position="215"/>
        <end position="236"/>
    </location>
</feature>
<keyword evidence="4" id="KW-1003">Cell membrane</keyword>
<name>A0A194XCZ7_MOLSC</name>
<feature type="transmembrane region" description="Helical" evidence="10">
    <location>
        <begin position="184"/>
        <end position="203"/>
    </location>
</feature>
<dbReference type="InterPro" id="IPR036259">
    <property type="entry name" value="MFS_trans_sf"/>
</dbReference>
<feature type="transmembrane region" description="Helical" evidence="10">
    <location>
        <begin position="57"/>
        <end position="75"/>
    </location>
</feature>
<evidence type="ECO:0000256" key="1">
    <source>
        <dbReference type="ARBA" id="ARBA00004651"/>
    </source>
</evidence>
<dbReference type="Pfam" id="PF07690">
    <property type="entry name" value="MFS_1"/>
    <property type="match status" value="1"/>
</dbReference>
<feature type="transmembrane region" description="Helical" evidence="10">
    <location>
        <begin position="257"/>
        <end position="278"/>
    </location>
</feature>
<evidence type="ECO:0000259" key="11">
    <source>
        <dbReference type="PROSITE" id="PS50850"/>
    </source>
</evidence>
<evidence type="ECO:0000256" key="7">
    <source>
        <dbReference type="ARBA" id="ARBA00023136"/>
    </source>
</evidence>
<keyword evidence="5 10" id="KW-0812">Transmembrane</keyword>
<dbReference type="GeneID" id="28821539"/>
<reference evidence="12 13" key="1">
    <citation type="submission" date="2015-10" db="EMBL/GenBank/DDBJ databases">
        <title>Full genome of DAOMC 229536 Phialocephala scopiformis, a fungal endophyte of spruce producing the potent anti-insectan compound rugulosin.</title>
        <authorList>
            <consortium name="DOE Joint Genome Institute"/>
            <person name="Walker A.K."/>
            <person name="Frasz S.L."/>
            <person name="Seifert K.A."/>
            <person name="Miller J.D."/>
            <person name="Mondo S.J."/>
            <person name="Labutti K."/>
            <person name="Lipzen A."/>
            <person name="Dockter R."/>
            <person name="Kennedy M."/>
            <person name="Grigoriev I.V."/>
            <person name="Spatafora J.W."/>
        </authorList>
    </citation>
    <scope>NUCLEOTIDE SEQUENCE [LARGE SCALE GENOMIC DNA]</scope>
    <source>
        <strain evidence="12 13">CBS 120377</strain>
    </source>
</reference>
<evidence type="ECO:0000256" key="10">
    <source>
        <dbReference type="SAM" id="Phobius"/>
    </source>
</evidence>
<dbReference type="InterPro" id="IPR020846">
    <property type="entry name" value="MFS_dom"/>
</dbReference>
<evidence type="ECO:0000256" key="3">
    <source>
        <dbReference type="ARBA" id="ARBA00022448"/>
    </source>
</evidence>
<evidence type="ECO:0000256" key="2">
    <source>
        <dbReference type="ARBA" id="ARBA00007520"/>
    </source>
</evidence>
<dbReference type="OrthoDB" id="10021397at2759"/>
<evidence type="ECO:0000313" key="13">
    <source>
        <dbReference type="Proteomes" id="UP000070700"/>
    </source>
</evidence>
<dbReference type="Proteomes" id="UP000070700">
    <property type="component" value="Unassembled WGS sequence"/>
</dbReference>
<dbReference type="SUPFAM" id="SSF103473">
    <property type="entry name" value="MFS general substrate transporter"/>
    <property type="match status" value="1"/>
</dbReference>
<keyword evidence="7 10" id="KW-0472">Membrane</keyword>
<feature type="region of interest" description="Disordered" evidence="9">
    <location>
        <begin position="1"/>
        <end position="53"/>
    </location>
</feature>
<dbReference type="PRINTS" id="PR01036">
    <property type="entry name" value="TCRTETB"/>
</dbReference>
<dbReference type="InParanoid" id="A0A194XCZ7"/>
<feature type="transmembrane region" description="Helical" evidence="10">
    <location>
        <begin position="526"/>
        <end position="548"/>
    </location>
</feature>
<dbReference type="FunFam" id="1.20.1250.20:FF:000196">
    <property type="entry name" value="MFS toxin efflux pump (AflT)"/>
    <property type="match status" value="1"/>
</dbReference>
<proteinExistence type="inferred from homology"/>
<dbReference type="PANTHER" id="PTHR23501:SF199">
    <property type="entry name" value="MFS EFFLUX TRANSPORTER INPD-RELATED"/>
    <property type="match status" value="1"/>
</dbReference>
<dbReference type="RefSeq" id="XP_018072381.1">
    <property type="nucleotide sequence ID" value="XM_018211813.1"/>
</dbReference>
<feature type="transmembrane region" description="Helical" evidence="10">
    <location>
        <begin position="365"/>
        <end position="382"/>
    </location>
</feature>
<evidence type="ECO:0000256" key="4">
    <source>
        <dbReference type="ARBA" id="ARBA00022475"/>
    </source>
</evidence>
<protein>
    <submittedName>
        <fullName evidence="12">MFS general substrate transporter</fullName>
    </submittedName>
</protein>
<dbReference type="EMBL" id="KQ947413">
    <property type="protein sequence ID" value="KUJ18026.1"/>
    <property type="molecule type" value="Genomic_DNA"/>
</dbReference>
<feature type="transmembrane region" description="Helical" evidence="10">
    <location>
        <begin position="454"/>
        <end position="476"/>
    </location>
</feature>
<evidence type="ECO:0000256" key="6">
    <source>
        <dbReference type="ARBA" id="ARBA00022989"/>
    </source>
</evidence>
<dbReference type="KEGG" id="psco:LY89DRAFT_643872"/>
<feature type="compositionally biased region" description="Basic and acidic residues" evidence="9">
    <location>
        <begin position="1"/>
        <end position="11"/>
    </location>
</feature>
<keyword evidence="6 10" id="KW-1133">Transmembrane helix</keyword>
<feature type="transmembrane region" description="Helical" evidence="10">
    <location>
        <begin position="284"/>
        <end position="305"/>
    </location>
</feature>
<dbReference type="GO" id="GO:0005886">
    <property type="term" value="C:plasma membrane"/>
    <property type="evidence" value="ECO:0007669"/>
    <property type="project" value="UniProtKB-SubCell"/>
</dbReference>
<keyword evidence="13" id="KW-1185">Reference proteome</keyword>
<feature type="compositionally biased region" description="Basic and acidic residues" evidence="9">
    <location>
        <begin position="34"/>
        <end position="44"/>
    </location>
</feature>
<dbReference type="AlphaFoldDB" id="A0A194XCZ7"/>
<dbReference type="PROSITE" id="PS50850">
    <property type="entry name" value="MFS"/>
    <property type="match status" value="1"/>
</dbReference>
<evidence type="ECO:0000313" key="12">
    <source>
        <dbReference type="EMBL" id="KUJ18026.1"/>
    </source>
</evidence>
<accession>A0A194XCZ7</accession>
<feature type="domain" description="Major facilitator superfamily (MFS) profile" evidence="11">
    <location>
        <begin position="62"/>
        <end position="553"/>
    </location>
</feature>
<feature type="transmembrane region" description="Helical" evidence="10">
    <location>
        <begin position="127"/>
        <end position="146"/>
    </location>
</feature>
<dbReference type="CDD" id="cd17502">
    <property type="entry name" value="MFS_Azr1_MDR_like"/>
    <property type="match status" value="1"/>
</dbReference>
<dbReference type="FunFam" id="1.20.1720.10:FF:000012">
    <property type="entry name" value="MFS toxin efflux pump (AflT)"/>
    <property type="match status" value="1"/>
</dbReference>
<sequence>MDKKDAPKEIDTSLTLTLSTDFPNTSSKPEPQPELEKEVRKESAPESPTEPEYPSGLNLALITVALCLAVFLVGLDRTIITTAIPKITNEFNSLSDIGWYGSAYLLTSCSFQLMYGKMYSYISVKWTFLGAIALFEGGSALCGAAPSSKALIIGRALAGFGCAGIISGALVIISLSIPMHKRPIYTGLIGAVNGVASVVGPLLGGVFTDKVSWRWCFYINLPIGAVTLIVITLLFTDPPNEKTAAMTAAERRRQFDLFGTIFFVPAIVCLLLALQWGGEQYPWGSWRIILLFVMFALLSTIWGIIQWKKGALATLPPHIISQRSVAFGVWSTFCLGAAFLLVTYFLPLWFQAIKNTSATGSGVDYLPTAVSVTFTSIGAGFVTTAIGYYVPLMLGSSVLMSVGAGLMTIFTPTTSTGLWIGTQILFGAGAGMGIQQPMMAVQAVLNPIDIPVGITAIIFAQALGGAVFLSIGQSVFQNKLVIKLKEWVPGLDPEIVIANGAWGLRKKVESLGIQWVSGTLEAYNDAVVITFVVATAMAALSMIGALGMEWKSVKRVDKKEKMEDMIEGEAVV</sequence>
<dbReference type="PANTHER" id="PTHR23501">
    <property type="entry name" value="MAJOR FACILITATOR SUPERFAMILY"/>
    <property type="match status" value="1"/>
</dbReference>
<keyword evidence="8" id="KW-0325">Glycoprotein</keyword>